<reference evidence="2" key="1">
    <citation type="journal article" date="2014" name="Nat. Commun.">
        <title>The rainbow trout genome provides novel insights into evolution after whole-genome duplication in vertebrates.</title>
        <authorList>
            <person name="Berthelot C."/>
            <person name="Brunet F."/>
            <person name="Chalopin D."/>
            <person name="Juanchich A."/>
            <person name="Bernard M."/>
            <person name="Noel B."/>
            <person name="Bento P."/>
            <person name="Da Silva C."/>
            <person name="Labadie K."/>
            <person name="Alberti A."/>
            <person name="Aury J.M."/>
            <person name="Louis A."/>
            <person name="Dehais P."/>
            <person name="Bardou P."/>
            <person name="Montfort J."/>
            <person name="Klopp C."/>
            <person name="Cabau C."/>
            <person name="Gaspin C."/>
            <person name="Thorgaard G.H."/>
            <person name="Boussaha M."/>
            <person name="Quillet E."/>
            <person name="Guyomard R."/>
            <person name="Galiana D."/>
            <person name="Bobe J."/>
            <person name="Volff J.N."/>
            <person name="Genet C."/>
            <person name="Wincker P."/>
            <person name="Jaillon O."/>
            <person name="Roest Crollius H."/>
            <person name="Guiguen Y."/>
        </authorList>
    </citation>
    <scope>NUCLEOTIDE SEQUENCE [LARGE SCALE GENOMIC DNA]</scope>
</reference>
<dbReference type="PaxDb" id="8022-A0A060XD39"/>
<evidence type="ECO:0000313" key="3">
    <source>
        <dbReference type="Proteomes" id="UP000193380"/>
    </source>
</evidence>
<dbReference type="CDD" id="cd05382">
    <property type="entry name" value="CAP_GAPR1-like"/>
    <property type="match status" value="1"/>
</dbReference>
<name>A0A060XD39_ONCMY</name>
<proteinExistence type="predicted"/>
<dbReference type="InterPro" id="IPR014044">
    <property type="entry name" value="CAP_dom"/>
</dbReference>
<gene>
    <name evidence="2" type="ORF">GSONMT00017781001</name>
</gene>
<dbReference type="PANTHER" id="PTHR10334">
    <property type="entry name" value="CYSTEINE-RICH SECRETORY PROTEIN-RELATED"/>
    <property type="match status" value="1"/>
</dbReference>
<feature type="domain" description="SCP" evidence="1">
    <location>
        <begin position="2"/>
        <end position="89"/>
    </location>
</feature>
<dbReference type="AlphaFoldDB" id="A0A060XD39"/>
<dbReference type="EMBL" id="FR905206">
    <property type="protein sequence ID" value="CDQ77142.1"/>
    <property type="molecule type" value="Genomic_DNA"/>
</dbReference>
<sequence length="104" mass="11032">MNSGKGHGENIFYCSGSSTATPTGSDVAESWYKEIEKYNFSSPGFQSGAGNFTQMVWKSSKQVGVGLATSGRGTFIAVAFYDPAGNITNPGYFHDNVKTKGSTL</sequence>
<accession>A0A060XD39</accession>
<dbReference type="PRINTS" id="PR00837">
    <property type="entry name" value="V5TPXLIKE"/>
</dbReference>
<dbReference type="InterPro" id="IPR001283">
    <property type="entry name" value="CRISP-related"/>
</dbReference>
<dbReference type="Pfam" id="PF00188">
    <property type="entry name" value="CAP"/>
    <property type="match status" value="1"/>
</dbReference>
<dbReference type="Gene3D" id="3.40.33.10">
    <property type="entry name" value="CAP"/>
    <property type="match status" value="1"/>
</dbReference>
<dbReference type="InterPro" id="IPR035940">
    <property type="entry name" value="CAP_sf"/>
</dbReference>
<dbReference type="STRING" id="8022.A0A060XD39"/>
<protein>
    <recommendedName>
        <fullName evidence="1">SCP domain-containing protein</fullName>
    </recommendedName>
</protein>
<dbReference type="InterPro" id="IPR034113">
    <property type="entry name" value="SCP_GAPR1-like"/>
</dbReference>
<organism evidence="2 3">
    <name type="scientific">Oncorhynchus mykiss</name>
    <name type="common">Rainbow trout</name>
    <name type="synonym">Salmo gairdneri</name>
    <dbReference type="NCBI Taxonomy" id="8022"/>
    <lineage>
        <taxon>Eukaryota</taxon>
        <taxon>Metazoa</taxon>
        <taxon>Chordata</taxon>
        <taxon>Craniata</taxon>
        <taxon>Vertebrata</taxon>
        <taxon>Euteleostomi</taxon>
        <taxon>Actinopterygii</taxon>
        <taxon>Neopterygii</taxon>
        <taxon>Teleostei</taxon>
        <taxon>Protacanthopterygii</taxon>
        <taxon>Salmoniformes</taxon>
        <taxon>Salmonidae</taxon>
        <taxon>Salmoninae</taxon>
        <taxon>Oncorhynchus</taxon>
    </lineage>
</organism>
<dbReference type="Proteomes" id="UP000193380">
    <property type="component" value="Unassembled WGS sequence"/>
</dbReference>
<dbReference type="SUPFAM" id="SSF55797">
    <property type="entry name" value="PR-1-like"/>
    <property type="match status" value="1"/>
</dbReference>
<dbReference type="SMART" id="SM00198">
    <property type="entry name" value="SCP"/>
    <property type="match status" value="1"/>
</dbReference>
<reference evidence="2" key="2">
    <citation type="submission" date="2014-03" db="EMBL/GenBank/DDBJ databases">
        <authorList>
            <person name="Genoscope - CEA"/>
        </authorList>
    </citation>
    <scope>NUCLEOTIDE SEQUENCE</scope>
</reference>
<evidence type="ECO:0000259" key="1">
    <source>
        <dbReference type="SMART" id="SM00198"/>
    </source>
</evidence>
<evidence type="ECO:0000313" key="2">
    <source>
        <dbReference type="EMBL" id="CDQ77142.1"/>
    </source>
</evidence>